<protein>
    <submittedName>
        <fullName evidence="2">VOC family protein</fullName>
    </submittedName>
</protein>
<organism evidence="2 3">
    <name type="scientific">Pedococcus bigeumensis</name>
    <dbReference type="NCBI Taxonomy" id="433644"/>
    <lineage>
        <taxon>Bacteria</taxon>
        <taxon>Bacillati</taxon>
        <taxon>Actinomycetota</taxon>
        <taxon>Actinomycetes</taxon>
        <taxon>Micrococcales</taxon>
        <taxon>Intrasporangiaceae</taxon>
        <taxon>Pedococcus</taxon>
    </lineage>
</organism>
<proteinExistence type="predicted"/>
<comment type="caution">
    <text evidence="2">The sequence shown here is derived from an EMBL/GenBank/DDBJ whole genome shotgun (WGS) entry which is preliminary data.</text>
</comment>
<reference evidence="2 3" key="1">
    <citation type="journal article" date="2019" name="Environ. Microbiol.">
        <title>Species interactions and distinct microbial communities in high Arctic permafrost affected cryosols are associated with the CH4 and CO2 gas fluxes.</title>
        <authorList>
            <person name="Altshuler I."/>
            <person name="Hamel J."/>
            <person name="Turney S."/>
            <person name="Magnuson E."/>
            <person name="Levesque R."/>
            <person name="Greer C."/>
            <person name="Whyte L.G."/>
        </authorList>
    </citation>
    <scope>NUCLEOTIDE SEQUENCE [LARGE SCALE GENOMIC DNA]</scope>
    <source>
        <strain evidence="2 3">S9.3A</strain>
    </source>
</reference>
<dbReference type="OrthoDB" id="3286168at2"/>
<dbReference type="EMBL" id="RCZM01000005">
    <property type="protein sequence ID" value="TPG14782.1"/>
    <property type="molecule type" value="Genomic_DNA"/>
</dbReference>
<dbReference type="InterPro" id="IPR029068">
    <property type="entry name" value="Glyas_Bleomycin-R_OHBP_Dase"/>
</dbReference>
<dbReference type="InterPro" id="IPR037523">
    <property type="entry name" value="VOC_core"/>
</dbReference>
<dbReference type="PANTHER" id="PTHR35908:SF1">
    <property type="entry name" value="CONSERVED PROTEIN"/>
    <property type="match status" value="1"/>
</dbReference>
<dbReference type="PANTHER" id="PTHR35908">
    <property type="entry name" value="HYPOTHETICAL FUSION PROTEIN"/>
    <property type="match status" value="1"/>
</dbReference>
<evidence type="ECO:0000313" key="2">
    <source>
        <dbReference type="EMBL" id="TPG14782.1"/>
    </source>
</evidence>
<gene>
    <name evidence="2" type="ORF">EAH86_14530</name>
</gene>
<accession>A0A502CPV9</accession>
<dbReference type="Pfam" id="PF18029">
    <property type="entry name" value="Glyoxalase_6"/>
    <property type="match status" value="2"/>
</dbReference>
<dbReference type="AlphaFoldDB" id="A0A502CPV9"/>
<dbReference type="InterPro" id="IPR041581">
    <property type="entry name" value="Glyoxalase_6"/>
</dbReference>
<dbReference type="Gene3D" id="3.10.180.10">
    <property type="entry name" value="2,3-Dihydroxybiphenyl 1,2-Dioxygenase, domain 1"/>
    <property type="match status" value="2"/>
</dbReference>
<evidence type="ECO:0000259" key="1">
    <source>
        <dbReference type="PROSITE" id="PS51819"/>
    </source>
</evidence>
<dbReference type="SUPFAM" id="SSF54593">
    <property type="entry name" value="Glyoxalase/Bleomycin resistance protein/Dihydroxybiphenyl dioxygenase"/>
    <property type="match status" value="2"/>
</dbReference>
<evidence type="ECO:0000313" key="3">
    <source>
        <dbReference type="Proteomes" id="UP000317722"/>
    </source>
</evidence>
<name>A0A502CPV9_9MICO</name>
<dbReference type="RefSeq" id="WP_140742000.1">
    <property type="nucleotide sequence ID" value="NZ_RCZM01000005.1"/>
</dbReference>
<feature type="domain" description="VOC" evidence="1">
    <location>
        <begin position="1"/>
        <end position="118"/>
    </location>
</feature>
<dbReference type="PROSITE" id="PS51819">
    <property type="entry name" value="VOC"/>
    <property type="match status" value="1"/>
</dbReference>
<sequence length="253" mass="27714">MRVRWVWAFLDLPEQGFDDAVEYWRSATATVVSPLRGDREEFATLLPADGSAWVKVQRVGGRGGVHLDLDVQEPLETAREEALGLGAEVLAEVPDDDGVLGVVVCRSPGGFLFCLTRWQPHESAAGQVRSGVQTLLDQVCLDVPRSAYAAELGFWSALTGWEVRQGSVPGFTSLLRPDGIPVRLLLQQLVEDEGDVRAHVDFACLDRDAETARHVALGATVERVEAVWTVLVDPAGRRYCLTERDPLTGLLSR</sequence>
<keyword evidence="3" id="KW-1185">Reference proteome</keyword>
<dbReference type="Proteomes" id="UP000317722">
    <property type="component" value="Unassembled WGS sequence"/>
</dbReference>